<keyword evidence="2" id="KW-1185">Reference proteome</keyword>
<dbReference type="CDD" id="cd09272">
    <property type="entry name" value="RNase_HI_RT_Ty1"/>
    <property type="match status" value="1"/>
</dbReference>
<accession>A0A8H8A234</accession>
<dbReference type="Proteomes" id="UP000673691">
    <property type="component" value="Unassembled WGS sequence"/>
</dbReference>
<organism evidence="1 2">
    <name type="scientific">Olpidium bornovanus</name>
    <dbReference type="NCBI Taxonomy" id="278681"/>
    <lineage>
        <taxon>Eukaryota</taxon>
        <taxon>Fungi</taxon>
        <taxon>Fungi incertae sedis</taxon>
        <taxon>Olpidiomycota</taxon>
        <taxon>Olpidiomycotina</taxon>
        <taxon>Olpidiomycetes</taxon>
        <taxon>Olpidiales</taxon>
        <taxon>Olpidiaceae</taxon>
        <taxon>Olpidium</taxon>
    </lineage>
</organism>
<gene>
    <name evidence="1" type="ORF">BJ554DRAFT_6811</name>
</gene>
<dbReference type="OrthoDB" id="3344688at2759"/>
<dbReference type="PANTHER" id="PTHR11439:SF467">
    <property type="entry name" value="INTEGRASE CATALYTIC DOMAIN-CONTAINING PROTEIN"/>
    <property type="match status" value="1"/>
</dbReference>
<evidence type="ECO:0000313" key="1">
    <source>
        <dbReference type="EMBL" id="KAG5463516.1"/>
    </source>
</evidence>
<proteinExistence type="predicted"/>
<dbReference type="AlphaFoldDB" id="A0A8H8A234"/>
<comment type="caution">
    <text evidence="1">The sequence shown here is derived from an EMBL/GenBank/DDBJ whole genome shotgun (WGS) entry which is preliminary data.</text>
</comment>
<protein>
    <submittedName>
        <fullName evidence="1">Uncharacterized protein</fullName>
    </submittedName>
</protein>
<evidence type="ECO:0000313" key="2">
    <source>
        <dbReference type="Proteomes" id="UP000673691"/>
    </source>
</evidence>
<sequence>MRYLTGTKDLGLWFNEQDSGNDELAAFSDSDCAGCRITRASTTRIIIQLAGGAVLWRSARQKCISTSSCEAEVAAGSAAAQEIKWLRSLLEAIDLQVVVGPTWLMIDNTGAAELASDQRYPKGPNTSTFAFTISVGARRKGASGSAALEQPKTWLISSPNHWTAGSSQNSAIKSACRQVPRENHPWKRKQKTTSRLRHQRHFEAIHRIYR</sequence>
<reference evidence="1 2" key="1">
    <citation type="journal article" name="Sci. Rep.">
        <title>Genome-scale phylogenetic analyses confirm Olpidium as the closest living zoosporic fungus to the non-flagellated, terrestrial fungi.</title>
        <authorList>
            <person name="Chang Y."/>
            <person name="Rochon D."/>
            <person name="Sekimoto S."/>
            <person name="Wang Y."/>
            <person name="Chovatia M."/>
            <person name="Sandor L."/>
            <person name="Salamov A."/>
            <person name="Grigoriev I.V."/>
            <person name="Stajich J.E."/>
            <person name="Spatafora J.W."/>
        </authorList>
    </citation>
    <scope>NUCLEOTIDE SEQUENCE [LARGE SCALE GENOMIC DNA]</scope>
    <source>
        <strain evidence="1">S191</strain>
    </source>
</reference>
<dbReference type="EMBL" id="JAEFCI010000480">
    <property type="protein sequence ID" value="KAG5463516.1"/>
    <property type="molecule type" value="Genomic_DNA"/>
</dbReference>
<name>A0A8H8A234_9FUNG</name>
<dbReference type="PANTHER" id="PTHR11439">
    <property type="entry name" value="GAG-POL-RELATED RETROTRANSPOSON"/>
    <property type="match status" value="1"/>
</dbReference>